<keyword evidence="5" id="KW-1185">Reference proteome</keyword>
<feature type="region of interest" description="Disordered" evidence="1">
    <location>
        <begin position="524"/>
        <end position="545"/>
    </location>
</feature>
<comment type="caution">
    <text evidence="4">The sequence shown here is derived from an EMBL/GenBank/DDBJ whole genome shotgun (WGS) entry which is preliminary data.</text>
</comment>
<feature type="compositionally biased region" description="Low complexity" evidence="1">
    <location>
        <begin position="721"/>
        <end position="733"/>
    </location>
</feature>
<dbReference type="Proteomes" id="UP000265515">
    <property type="component" value="Unassembled WGS sequence"/>
</dbReference>
<feature type="compositionally biased region" description="Low complexity" evidence="1">
    <location>
        <begin position="762"/>
        <end position="822"/>
    </location>
</feature>
<feature type="domain" description="DUF3475" evidence="3">
    <location>
        <begin position="150"/>
        <end position="205"/>
    </location>
</feature>
<organism evidence="4 5">
    <name type="scientific">Chara braunii</name>
    <name type="common">Braun's stonewort</name>
    <dbReference type="NCBI Taxonomy" id="69332"/>
    <lineage>
        <taxon>Eukaryota</taxon>
        <taxon>Viridiplantae</taxon>
        <taxon>Streptophyta</taxon>
        <taxon>Charophyceae</taxon>
        <taxon>Charales</taxon>
        <taxon>Characeae</taxon>
        <taxon>Chara</taxon>
    </lineage>
</organism>
<accession>A0A388JSI5</accession>
<evidence type="ECO:0000313" key="4">
    <source>
        <dbReference type="EMBL" id="GBG60751.1"/>
    </source>
</evidence>
<dbReference type="Pfam" id="PF11961">
    <property type="entry name" value="DUF3475"/>
    <property type="match status" value="1"/>
</dbReference>
<feature type="compositionally biased region" description="Polar residues" evidence="1">
    <location>
        <begin position="524"/>
        <end position="536"/>
    </location>
</feature>
<evidence type="ECO:0000259" key="3">
    <source>
        <dbReference type="Pfam" id="PF11961"/>
    </source>
</evidence>
<feature type="compositionally biased region" description="Low complexity" evidence="1">
    <location>
        <begin position="645"/>
        <end position="654"/>
    </location>
</feature>
<name>A0A388JSI5_CHABU</name>
<dbReference type="InterPro" id="IPR045021">
    <property type="entry name" value="PSI1/2/3"/>
</dbReference>
<dbReference type="PANTHER" id="PTHR31730">
    <property type="entry name" value="OS01G0873900 PROTEIN"/>
    <property type="match status" value="1"/>
</dbReference>
<feature type="compositionally biased region" description="Acidic residues" evidence="1">
    <location>
        <begin position="600"/>
        <end position="627"/>
    </location>
</feature>
<protein>
    <recommendedName>
        <fullName evidence="6">DUF668 domain-containing protein</fullName>
    </recommendedName>
</protein>
<feature type="compositionally biased region" description="Acidic residues" evidence="1">
    <location>
        <begin position="736"/>
        <end position="752"/>
    </location>
</feature>
<dbReference type="OrthoDB" id="2020544at2759"/>
<dbReference type="Pfam" id="PF05003">
    <property type="entry name" value="DUF668"/>
    <property type="match status" value="1"/>
</dbReference>
<dbReference type="Gramene" id="GBG60751">
    <property type="protein sequence ID" value="GBG60751"/>
    <property type="gene ID" value="CBR_g12489"/>
</dbReference>
<reference evidence="4 5" key="1">
    <citation type="journal article" date="2018" name="Cell">
        <title>The Chara Genome: Secondary Complexity and Implications for Plant Terrestrialization.</title>
        <authorList>
            <person name="Nishiyama T."/>
            <person name="Sakayama H."/>
            <person name="Vries J.D."/>
            <person name="Buschmann H."/>
            <person name="Saint-Marcoux D."/>
            <person name="Ullrich K.K."/>
            <person name="Haas F.B."/>
            <person name="Vanderstraeten L."/>
            <person name="Becker D."/>
            <person name="Lang D."/>
            <person name="Vosolsobe S."/>
            <person name="Rombauts S."/>
            <person name="Wilhelmsson P.K.I."/>
            <person name="Janitza P."/>
            <person name="Kern R."/>
            <person name="Heyl A."/>
            <person name="Rumpler F."/>
            <person name="Villalobos L.I.A.C."/>
            <person name="Clay J.M."/>
            <person name="Skokan R."/>
            <person name="Toyoda A."/>
            <person name="Suzuki Y."/>
            <person name="Kagoshima H."/>
            <person name="Schijlen E."/>
            <person name="Tajeshwar N."/>
            <person name="Catarino B."/>
            <person name="Hetherington A.J."/>
            <person name="Saltykova A."/>
            <person name="Bonnot C."/>
            <person name="Breuninger H."/>
            <person name="Symeonidi A."/>
            <person name="Radhakrishnan G.V."/>
            <person name="Van Nieuwerburgh F."/>
            <person name="Deforce D."/>
            <person name="Chang C."/>
            <person name="Karol K.G."/>
            <person name="Hedrich R."/>
            <person name="Ulvskov P."/>
            <person name="Glockner G."/>
            <person name="Delwiche C.F."/>
            <person name="Petrasek J."/>
            <person name="Van de Peer Y."/>
            <person name="Friml J."/>
            <person name="Beilby M."/>
            <person name="Dolan L."/>
            <person name="Kohara Y."/>
            <person name="Sugano S."/>
            <person name="Fujiyama A."/>
            <person name="Delaux P.-M."/>
            <person name="Quint M."/>
            <person name="TheiBen G."/>
            <person name="Hagemann M."/>
            <person name="Harholt J."/>
            <person name="Dunand C."/>
            <person name="Zachgo S."/>
            <person name="Langdale J."/>
            <person name="Maumus F."/>
            <person name="Straeten D.V.D."/>
            <person name="Gould S.B."/>
            <person name="Rensing S.A."/>
        </authorList>
    </citation>
    <scope>NUCLEOTIDE SEQUENCE [LARGE SCALE GENOMIC DNA]</scope>
    <source>
        <strain evidence="4 5">S276</strain>
    </source>
</reference>
<dbReference type="AlphaFoldDB" id="A0A388JSI5"/>
<feature type="compositionally biased region" description="Basic and acidic residues" evidence="1">
    <location>
        <begin position="677"/>
        <end position="687"/>
    </location>
</feature>
<feature type="region of interest" description="Disordered" evidence="1">
    <location>
        <begin position="579"/>
        <end position="935"/>
    </location>
</feature>
<proteinExistence type="predicted"/>
<sequence>MPRSRERREENTVACDECGGKVGRLCCSGKMGALCFRLRRGRVSTRKNNPSQSQRSLHPQGDNDEEIVGLNESDRGKKRGGGGGNNGSGARITDRMGQTVSAVGGNLKRVGSAGVGKAKQAFDALGTVGNLGFSSSFSGVRFRGGDRIGIIAFEVANVVVKALNLRQAISESDMKLLEEVISSYGVQQLVSHNRGVLWRIAAADMKAELDTFGQEVVRLGKQCSDPDFHWLDGHFQKMRLKPTPEPQCSPRELDSHMKVLEDLVTATADLYHELHALETLQGALKRRQQEEDCFPGSQKENIPILKAELKQQDKLVKELKRTSLWSKRLEWVVGLLVDVVYMLNKQVAEAFPDDFAMNIDGGGSGAGAGAEGSSSSSSDAVRLGSSGMALHYANIIIMIDNMVSRPSSVALPARDNLYQMLPNTVKRALKAKLLKESALENETASGLKMRIDGVMEWLLAMASNTIRYSSERRLQGHTEVLLLQTLHHARQDETEKVILDLIEGLHHFISKLTRGGTMGMVQFSNNVGQPSSSRSPPTRFHPGMAARSVGSDAIDLGVQDVGRLEDGIQEIGNHRLARHRRDELREEEEEGEEAERLDAQEEEEAEEEEAAGEEEEEEEEEEGLEVQEIEHRRRNARSPFLSKGSSSSSSSSSSQKIGRHGVSFLSPPSDIFSNKRNGSEGFREGGRRRGGSAESITLSPVSRFGRFPSLMSKLPPPAPLHPKASPSSPLLSGGREDDEGDEEEEEDEEGEDGALIRDPVFSSNNGFLSSSSVYSSSSSRAISPLRATSVSPPLSSPVLESRSGARSASGRSDARRSGSFAALDVRNGERAREEDGGRKSRSSLSDFGSDGGFESQQSGEEERRRVMRNEDAGGSDRRPYNGDREKRSFGSQERRGYTMGTQSAGREKRSFSSQEVREDKTTEIKEPGRETGQSVIRVPNNNEAASSMQLAVDIDSVEGSGGAYHHRMSRVISPVDNRSSHGFRSRAPQADSGFTDNGDAPTVGS</sequence>
<dbReference type="InterPro" id="IPR021864">
    <property type="entry name" value="DUF3475"/>
</dbReference>
<evidence type="ECO:0000259" key="2">
    <source>
        <dbReference type="Pfam" id="PF05003"/>
    </source>
</evidence>
<feature type="compositionally biased region" description="Basic and acidic residues" evidence="1">
    <location>
        <begin position="860"/>
        <end position="896"/>
    </location>
</feature>
<feature type="region of interest" description="Disordered" evidence="1">
    <location>
        <begin position="968"/>
        <end position="1005"/>
    </location>
</feature>
<feature type="region of interest" description="Disordered" evidence="1">
    <location>
        <begin position="44"/>
        <end position="92"/>
    </location>
</feature>
<evidence type="ECO:0000313" key="5">
    <source>
        <dbReference type="Proteomes" id="UP000265515"/>
    </source>
</evidence>
<evidence type="ECO:0008006" key="6">
    <source>
        <dbReference type="Google" id="ProtNLM"/>
    </source>
</evidence>
<evidence type="ECO:0000256" key="1">
    <source>
        <dbReference type="SAM" id="MobiDB-lite"/>
    </source>
</evidence>
<dbReference type="EMBL" id="BFEA01000014">
    <property type="protein sequence ID" value="GBG60751.1"/>
    <property type="molecule type" value="Genomic_DNA"/>
</dbReference>
<gene>
    <name evidence="4" type="ORF">CBR_g12489</name>
</gene>
<dbReference type="GO" id="GO:0045927">
    <property type="term" value="P:positive regulation of growth"/>
    <property type="evidence" value="ECO:0007669"/>
    <property type="project" value="InterPro"/>
</dbReference>
<dbReference type="PANTHER" id="PTHR31730:SF32">
    <property type="entry name" value="PROTEIN PSK SIMULATOR 1"/>
    <property type="match status" value="1"/>
</dbReference>
<feature type="compositionally biased region" description="Basic and acidic residues" evidence="1">
    <location>
        <begin position="826"/>
        <end position="838"/>
    </location>
</feature>
<dbReference type="InterPro" id="IPR007700">
    <property type="entry name" value="DUF668"/>
</dbReference>
<feature type="compositionally biased region" description="Polar residues" evidence="1">
    <location>
        <begin position="46"/>
        <end position="57"/>
    </location>
</feature>
<feature type="compositionally biased region" description="Low complexity" evidence="1">
    <location>
        <begin position="842"/>
        <end position="858"/>
    </location>
</feature>
<feature type="compositionally biased region" description="Basic and acidic residues" evidence="1">
    <location>
        <begin position="905"/>
        <end position="929"/>
    </location>
</feature>
<feature type="domain" description="DUF668" evidence="2">
    <location>
        <begin position="382"/>
        <end position="467"/>
    </location>
</feature>